<gene>
    <name evidence="2" type="ORF">Tci_035605</name>
</gene>
<dbReference type="AlphaFoldDB" id="A0A6L2LRQ0"/>
<feature type="region of interest" description="Disordered" evidence="1">
    <location>
        <begin position="86"/>
        <end position="123"/>
    </location>
</feature>
<name>A0A6L2LRQ0_TANCI</name>
<proteinExistence type="predicted"/>
<comment type="caution">
    <text evidence="2">The sequence shown here is derived from an EMBL/GenBank/DDBJ whole genome shotgun (WGS) entry which is preliminary data.</text>
</comment>
<evidence type="ECO:0000256" key="1">
    <source>
        <dbReference type="SAM" id="MobiDB-lite"/>
    </source>
</evidence>
<organism evidence="2">
    <name type="scientific">Tanacetum cinerariifolium</name>
    <name type="common">Dalmatian daisy</name>
    <name type="synonym">Chrysanthemum cinerariifolium</name>
    <dbReference type="NCBI Taxonomy" id="118510"/>
    <lineage>
        <taxon>Eukaryota</taxon>
        <taxon>Viridiplantae</taxon>
        <taxon>Streptophyta</taxon>
        <taxon>Embryophyta</taxon>
        <taxon>Tracheophyta</taxon>
        <taxon>Spermatophyta</taxon>
        <taxon>Magnoliopsida</taxon>
        <taxon>eudicotyledons</taxon>
        <taxon>Gunneridae</taxon>
        <taxon>Pentapetalae</taxon>
        <taxon>asterids</taxon>
        <taxon>campanulids</taxon>
        <taxon>Asterales</taxon>
        <taxon>Asteraceae</taxon>
        <taxon>Asteroideae</taxon>
        <taxon>Anthemideae</taxon>
        <taxon>Anthemidinae</taxon>
        <taxon>Tanacetum</taxon>
    </lineage>
</organism>
<sequence length="151" mass="17063">MSPKCWLAYCCITRRGTGGRVGRCGRGMRKPKRGNVDQVDIFELTIQMEIMVLVLVMAWMGHNEDIKDWNSMKFYTFDNEADSHLESMPGGEIESLSGFKADESDNDDPQSMHKEELSKTEEAATDNILDELADMANYKNENVNAFADKPS</sequence>
<accession>A0A6L2LRQ0</accession>
<evidence type="ECO:0000313" key="2">
    <source>
        <dbReference type="EMBL" id="GEU63627.1"/>
    </source>
</evidence>
<protein>
    <submittedName>
        <fullName evidence="2">Uncharacterized protein</fullName>
    </submittedName>
</protein>
<feature type="compositionally biased region" description="Basic and acidic residues" evidence="1">
    <location>
        <begin position="110"/>
        <end position="122"/>
    </location>
</feature>
<dbReference type="EMBL" id="BKCJ010004880">
    <property type="protein sequence ID" value="GEU63627.1"/>
    <property type="molecule type" value="Genomic_DNA"/>
</dbReference>
<reference evidence="2" key="1">
    <citation type="journal article" date="2019" name="Sci. Rep.">
        <title>Draft genome of Tanacetum cinerariifolium, the natural source of mosquito coil.</title>
        <authorList>
            <person name="Yamashiro T."/>
            <person name="Shiraishi A."/>
            <person name="Satake H."/>
            <person name="Nakayama K."/>
        </authorList>
    </citation>
    <scope>NUCLEOTIDE SEQUENCE</scope>
</reference>